<keyword evidence="3" id="KW-1185">Reference proteome</keyword>
<protein>
    <submittedName>
        <fullName evidence="2">Uncharacterized protein</fullName>
    </submittedName>
</protein>
<evidence type="ECO:0000313" key="2">
    <source>
        <dbReference type="EMBL" id="KAF0892402.1"/>
    </source>
</evidence>
<dbReference type="AlphaFoldDB" id="A0A6G1BX20"/>
<proteinExistence type="predicted"/>
<evidence type="ECO:0000256" key="1">
    <source>
        <dbReference type="SAM" id="MobiDB-lite"/>
    </source>
</evidence>
<evidence type="ECO:0000313" key="3">
    <source>
        <dbReference type="Proteomes" id="UP000479710"/>
    </source>
</evidence>
<comment type="caution">
    <text evidence="2">The sequence shown here is derived from an EMBL/GenBank/DDBJ whole genome shotgun (WGS) entry which is preliminary data.</text>
</comment>
<accession>A0A6G1BX20</accession>
<feature type="region of interest" description="Disordered" evidence="1">
    <location>
        <begin position="21"/>
        <end position="87"/>
    </location>
</feature>
<dbReference type="EMBL" id="SPHZ02000011">
    <property type="protein sequence ID" value="KAF0892402.1"/>
    <property type="molecule type" value="Genomic_DNA"/>
</dbReference>
<dbReference type="Proteomes" id="UP000479710">
    <property type="component" value="Unassembled WGS sequence"/>
</dbReference>
<reference evidence="2 3" key="1">
    <citation type="submission" date="2019-11" db="EMBL/GenBank/DDBJ databases">
        <title>Whole genome sequence of Oryza granulata.</title>
        <authorList>
            <person name="Li W."/>
        </authorList>
    </citation>
    <scope>NUCLEOTIDE SEQUENCE [LARGE SCALE GENOMIC DNA]</scope>
    <source>
        <strain evidence="3">cv. Menghai</strain>
        <tissue evidence="2">Leaf</tissue>
    </source>
</reference>
<name>A0A6G1BX20_9ORYZ</name>
<sequence>MAAAPATGAASATAAPAALQCTELGHDGDNGTAPSYELQEHRPRRTAPAKYRPCRAGLWPRTVHAAPPRPPKSRMPVTPGSGRVGRRMLWPKPRWASATRHATPWRAPLPRGLVAAPRLVEPHSPWRHNTNRLCRSPASRTTPLAALATMRWPHPRRPRSRCLCQLRPGGDAAIEHATPTALKETVRVPPCARAATAAPMHAP</sequence>
<gene>
    <name evidence="2" type="ORF">E2562_015466</name>
</gene>
<organism evidence="2 3">
    <name type="scientific">Oryza meyeriana var. granulata</name>
    <dbReference type="NCBI Taxonomy" id="110450"/>
    <lineage>
        <taxon>Eukaryota</taxon>
        <taxon>Viridiplantae</taxon>
        <taxon>Streptophyta</taxon>
        <taxon>Embryophyta</taxon>
        <taxon>Tracheophyta</taxon>
        <taxon>Spermatophyta</taxon>
        <taxon>Magnoliopsida</taxon>
        <taxon>Liliopsida</taxon>
        <taxon>Poales</taxon>
        <taxon>Poaceae</taxon>
        <taxon>BOP clade</taxon>
        <taxon>Oryzoideae</taxon>
        <taxon>Oryzeae</taxon>
        <taxon>Oryzinae</taxon>
        <taxon>Oryza</taxon>
        <taxon>Oryza meyeriana</taxon>
    </lineage>
</organism>